<comment type="caution">
    <text evidence="2">The sequence shown here is derived from an EMBL/GenBank/DDBJ whole genome shotgun (WGS) entry which is preliminary data.</text>
</comment>
<name>A0A0V8GDP5_9BACL</name>
<dbReference type="EMBL" id="LNQL01000004">
    <property type="protein sequence ID" value="KSU48290.1"/>
    <property type="molecule type" value="Genomic_DNA"/>
</dbReference>
<evidence type="ECO:0000313" key="3">
    <source>
        <dbReference type="Proteomes" id="UP000053797"/>
    </source>
</evidence>
<keyword evidence="1" id="KW-0812">Transmembrane</keyword>
<evidence type="ECO:0000256" key="1">
    <source>
        <dbReference type="SAM" id="Phobius"/>
    </source>
</evidence>
<dbReference type="AlphaFoldDB" id="A0A0V8GDP5"/>
<gene>
    <name evidence="2" type="ORF">AS033_11745</name>
</gene>
<keyword evidence="1" id="KW-0472">Membrane</keyword>
<accession>A0A0V8GDP5</accession>
<feature type="transmembrane region" description="Helical" evidence="1">
    <location>
        <begin position="12"/>
        <end position="41"/>
    </location>
</feature>
<reference evidence="2 3" key="1">
    <citation type="journal article" date="2015" name="Int. J. Syst. Evol. Microbiol.">
        <title>Exiguobacterium enclense sp. nov., isolated from sediment.</title>
        <authorList>
            <person name="Dastager S.G."/>
            <person name="Mawlankar R."/>
            <person name="Sonalkar V.V."/>
            <person name="Thorat M.N."/>
            <person name="Mual P."/>
            <person name="Verma A."/>
            <person name="Krishnamurthi S."/>
            <person name="Tang S.K."/>
            <person name="Li W.J."/>
        </authorList>
    </citation>
    <scope>NUCLEOTIDE SEQUENCE [LARGE SCALE GENOMIC DNA]</scope>
    <source>
        <strain evidence="2 3">NIO-1109</strain>
    </source>
</reference>
<sequence>MLIDIIGIVSVFLILFLVFTNSSLSKIILVLFASSIALFIARLTLTQQSTLDAFFNSFGLLSILAFILVTIHFLKKRLVTNKNR</sequence>
<keyword evidence="1" id="KW-1133">Transmembrane helix</keyword>
<organism evidence="2 3">
    <name type="scientific">Exiguobacterium indicum</name>
    <dbReference type="NCBI Taxonomy" id="296995"/>
    <lineage>
        <taxon>Bacteria</taxon>
        <taxon>Bacillati</taxon>
        <taxon>Bacillota</taxon>
        <taxon>Bacilli</taxon>
        <taxon>Bacillales</taxon>
        <taxon>Bacillales Family XII. Incertae Sedis</taxon>
        <taxon>Exiguobacterium</taxon>
    </lineage>
</organism>
<proteinExistence type="predicted"/>
<protein>
    <submittedName>
        <fullName evidence="2">Uncharacterized protein</fullName>
    </submittedName>
</protein>
<dbReference type="Proteomes" id="UP000053797">
    <property type="component" value="Unassembled WGS sequence"/>
</dbReference>
<feature type="transmembrane region" description="Helical" evidence="1">
    <location>
        <begin position="53"/>
        <end position="74"/>
    </location>
</feature>
<evidence type="ECO:0000313" key="2">
    <source>
        <dbReference type="EMBL" id="KSU48290.1"/>
    </source>
</evidence>